<reference evidence="1" key="1">
    <citation type="submission" date="2022-02" db="EMBL/GenBank/DDBJ databases">
        <title>Towards deciphering the DNA virus diversity associated with rodent species in the families Cricetidae and Heteromyidae.</title>
        <authorList>
            <person name="Lund M."/>
            <person name="Larsen B.B."/>
            <person name="Gryseels S."/>
            <person name="Kraberger S."/>
            <person name="Rowsey D.M."/>
            <person name="Steger L."/>
            <person name="Yule K.M."/>
            <person name="Upham N.S."/>
            <person name="Worobey M."/>
            <person name="Van Doorslaer K."/>
            <person name="Varsani A."/>
        </authorList>
    </citation>
    <scope>NUCLEOTIDE SEQUENCE</scope>
    <source>
        <strain evidence="1">UA08Rod_3874</strain>
    </source>
</reference>
<proteinExistence type="predicted"/>
<name>A0A976N1V9_9VIRU</name>
<accession>A0A976N1V9</accession>
<evidence type="ECO:0000313" key="1">
    <source>
        <dbReference type="EMBL" id="UPW41349.1"/>
    </source>
</evidence>
<sequence>MAFRKTVRCSNRPIGCFGGFYEKKSVPVNDGSGVEKIVVCNVTTEEISEECLPLVSAKAVLQSGNYIQGNVSFAPSDPTDIGNVAEVVESYAEAVDANNREARYHKMMNPEVKSEEKSE</sequence>
<organism evidence="1">
    <name type="scientific">Sigmofec virus UA08Rod_3874</name>
    <dbReference type="NCBI Taxonomy" id="2929391"/>
    <lineage>
        <taxon>Viruses</taxon>
        <taxon>Monodnaviria</taxon>
        <taxon>Sangervirae</taxon>
        <taxon>Phixviricota</taxon>
        <taxon>Malgrandaviricetes</taxon>
        <taxon>Petitvirales</taxon>
        <taxon>Microviridae</taxon>
    </lineage>
</organism>
<protein>
    <submittedName>
        <fullName evidence="1">Uncharacterized protein</fullName>
    </submittedName>
</protein>
<dbReference type="EMBL" id="OM869580">
    <property type="protein sequence ID" value="UPW41349.1"/>
    <property type="molecule type" value="Genomic_DNA"/>
</dbReference>